<dbReference type="InterPro" id="IPR011055">
    <property type="entry name" value="Dup_hybrid_motif"/>
</dbReference>
<gene>
    <name evidence="2" type="ORF">M8445_18280</name>
</gene>
<feature type="domain" description="M23ase beta-sheet core" evidence="1">
    <location>
        <begin position="97"/>
        <end position="192"/>
    </location>
</feature>
<name>A0ABY7V6R5_9DEIO</name>
<protein>
    <submittedName>
        <fullName evidence="2">M23 family metallopeptidase</fullName>
    </submittedName>
</protein>
<geneLocation type="plasmid" evidence="2 3">
    <name>pDATS04</name>
</geneLocation>
<organism evidence="2 3">
    <name type="scientific">Deinococcus aquaticus</name>
    <dbReference type="NCBI Taxonomy" id="328692"/>
    <lineage>
        <taxon>Bacteria</taxon>
        <taxon>Thermotogati</taxon>
        <taxon>Deinococcota</taxon>
        <taxon>Deinococci</taxon>
        <taxon>Deinococcales</taxon>
        <taxon>Deinococcaceae</taxon>
        <taxon>Deinococcus</taxon>
    </lineage>
</organism>
<dbReference type="PANTHER" id="PTHR21666">
    <property type="entry name" value="PEPTIDASE-RELATED"/>
    <property type="match status" value="1"/>
</dbReference>
<reference evidence="2 3" key="1">
    <citation type="submission" date="2022-12" db="EMBL/GenBank/DDBJ databases">
        <title>Genome Sequence of Deinococcus aquaticus Type Strain PB314.</title>
        <authorList>
            <person name="Albert C."/>
            <person name="Hill J."/>
            <person name="Boren L."/>
            <person name="Scholz-Ng S."/>
            <person name="Fatema N."/>
            <person name="Grosso R."/>
            <person name="Soboslay E."/>
            <person name="Tuohy J."/>
        </authorList>
    </citation>
    <scope>NUCLEOTIDE SEQUENCE [LARGE SCALE GENOMIC DNA]</scope>
    <source>
        <strain evidence="2 3">PB-314</strain>
        <plasmid evidence="2 3">pDATS04</plasmid>
    </source>
</reference>
<dbReference type="Gene3D" id="2.70.70.10">
    <property type="entry name" value="Glucose Permease (Domain IIA)"/>
    <property type="match status" value="1"/>
</dbReference>
<dbReference type="CDD" id="cd12797">
    <property type="entry name" value="M23_peptidase"/>
    <property type="match status" value="1"/>
</dbReference>
<sequence length="233" mass="24866">MLKLDSVNKGVLVGIFAATAFLLANSRRLTPSGPKGGTFPVNPAPLPVPVPFPVPLPSPSPADDCRVCFPVSPWGSYYSATGFSATGSQYGGRTDLHTGLDLNLKTGGDTDRGKPVYAVAAGVVAHVGYTASGWGHFLVIFHPALGVWTRYAHLDARPAVSVGAAVRLGQIVGKIGKSGGQRYAHLHFDVLRRKPTSWADWPGADRDRLLRDYTDPLPWLLGVQAHDRSSYLA</sequence>
<dbReference type="RefSeq" id="WP_273991562.1">
    <property type="nucleotide sequence ID" value="NZ_BAABQT010000035.1"/>
</dbReference>
<proteinExistence type="predicted"/>
<dbReference type="InterPro" id="IPR016047">
    <property type="entry name" value="M23ase_b-sheet_dom"/>
</dbReference>
<evidence type="ECO:0000313" key="2">
    <source>
        <dbReference type="EMBL" id="WDA60820.1"/>
    </source>
</evidence>
<dbReference type="PANTHER" id="PTHR21666:SF270">
    <property type="entry name" value="MUREIN HYDROLASE ACTIVATOR ENVC"/>
    <property type="match status" value="1"/>
</dbReference>
<keyword evidence="3" id="KW-1185">Reference proteome</keyword>
<dbReference type="SUPFAM" id="SSF51261">
    <property type="entry name" value="Duplicated hybrid motif"/>
    <property type="match status" value="1"/>
</dbReference>
<dbReference type="Pfam" id="PF01551">
    <property type="entry name" value="Peptidase_M23"/>
    <property type="match status" value="1"/>
</dbReference>
<dbReference type="EMBL" id="CP115169">
    <property type="protein sequence ID" value="WDA60820.1"/>
    <property type="molecule type" value="Genomic_DNA"/>
</dbReference>
<dbReference type="Proteomes" id="UP001217044">
    <property type="component" value="Plasmid pDATS04"/>
</dbReference>
<keyword evidence="2" id="KW-0614">Plasmid</keyword>
<accession>A0ABY7V6R5</accession>
<evidence type="ECO:0000259" key="1">
    <source>
        <dbReference type="Pfam" id="PF01551"/>
    </source>
</evidence>
<evidence type="ECO:0000313" key="3">
    <source>
        <dbReference type="Proteomes" id="UP001217044"/>
    </source>
</evidence>
<dbReference type="InterPro" id="IPR050570">
    <property type="entry name" value="Cell_wall_metabolism_enzyme"/>
</dbReference>